<evidence type="ECO:0000256" key="2">
    <source>
        <dbReference type="ARBA" id="ARBA00022801"/>
    </source>
</evidence>
<reference evidence="4 5" key="1">
    <citation type="submission" date="2017-09" db="EMBL/GenBank/DDBJ databases">
        <title>Bacterial strain isolated from the female urinary microbiota.</title>
        <authorList>
            <person name="Thomas-White K."/>
            <person name="Kumar N."/>
            <person name="Forster S."/>
            <person name="Putonti C."/>
            <person name="Lawley T."/>
            <person name="Wolfe A.J."/>
        </authorList>
    </citation>
    <scope>NUCLEOTIDE SEQUENCE [LARGE SCALE GENOMIC DNA]</scope>
    <source>
        <strain evidence="4 5">UMB0680</strain>
    </source>
</reference>
<dbReference type="InterPro" id="IPR015797">
    <property type="entry name" value="NUDIX_hydrolase-like_dom_sf"/>
</dbReference>
<evidence type="ECO:0000256" key="1">
    <source>
        <dbReference type="ARBA" id="ARBA00001946"/>
    </source>
</evidence>
<dbReference type="EMBL" id="PNFZ01000003">
    <property type="protein sequence ID" value="PMB98080.1"/>
    <property type="molecule type" value="Genomic_DNA"/>
</dbReference>
<dbReference type="PANTHER" id="PTHR43046">
    <property type="entry name" value="GDP-MANNOSE MANNOSYL HYDROLASE"/>
    <property type="match status" value="1"/>
</dbReference>
<evidence type="ECO:0000259" key="3">
    <source>
        <dbReference type="PROSITE" id="PS51462"/>
    </source>
</evidence>
<dbReference type="PROSITE" id="PS51462">
    <property type="entry name" value="NUDIX"/>
    <property type="match status" value="1"/>
</dbReference>
<evidence type="ECO:0000313" key="5">
    <source>
        <dbReference type="Proteomes" id="UP000235703"/>
    </source>
</evidence>
<dbReference type="OrthoDB" id="9801098at2"/>
<organism evidence="4 5">
    <name type="scientific">Brevibacterium luteolum</name>
    <dbReference type="NCBI Taxonomy" id="199591"/>
    <lineage>
        <taxon>Bacteria</taxon>
        <taxon>Bacillati</taxon>
        <taxon>Actinomycetota</taxon>
        <taxon>Actinomycetes</taxon>
        <taxon>Micrococcales</taxon>
        <taxon>Brevibacteriaceae</taxon>
        <taxon>Brevibacterium</taxon>
    </lineage>
</organism>
<proteinExistence type="predicted"/>
<comment type="cofactor">
    <cofactor evidence="1">
        <name>Mg(2+)</name>
        <dbReference type="ChEBI" id="CHEBI:18420"/>
    </cofactor>
</comment>
<dbReference type="SUPFAM" id="SSF55811">
    <property type="entry name" value="Nudix"/>
    <property type="match status" value="1"/>
</dbReference>
<accession>A0A2N6PHB6</accession>
<dbReference type="InterPro" id="IPR000086">
    <property type="entry name" value="NUDIX_hydrolase_dom"/>
</dbReference>
<evidence type="ECO:0000313" key="4">
    <source>
        <dbReference type="EMBL" id="PMB98080.1"/>
    </source>
</evidence>
<dbReference type="CDD" id="cd04690">
    <property type="entry name" value="NUDIX_Hydrolase"/>
    <property type="match status" value="1"/>
</dbReference>
<dbReference type="GO" id="GO:0016787">
    <property type="term" value="F:hydrolase activity"/>
    <property type="evidence" value="ECO:0007669"/>
    <property type="project" value="UniProtKB-KW"/>
</dbReference>
<dbReference type="RefSeq" id="WP_102161877.1">
    <property type="nucleotide sequence ID" value="NZ_PNFZ01000003.1"/>
</dbReference>
<dbReference type="Pfam" id="PF00293">
    <property type="entry name" value="NUDIX"/>
    <property type="match status" value="1"/>
</dbReference>
<keyword evidence="2" id="KW-0378">Hydrolase</keyword>
<dbReference type="Gene3D" id="3.90.79.10">
    <property type="entry name" value="Nucleoside Triphosphate Pyrophosphohydrolase"/>
    <property type="match status" value="1"/>
</dbReference>
<protein>
    <submittedName>
        <fullName evidence="4">DNA mismatch repair protein MutT</fullName>
    </submittedName>
</protein>
<dbReference type="Proteomes" id="UP000235703">
    <property type="component" value="Unassembled WGS sequence"/>
</dbReference>
<dbReference type="AlphaFoldDB" id="A0A2N6PHB6"/>
<gene>
    <name evidence="4" type="ORF">CJ198_06815</name>
</gene>
<comment type="caution">
    <text evidence="4">The sequence shown here is derived from an EMBL/GenBank/DDBJ whole genome shotgun (WGS) entry which is preliminary data.</text>
</comment>
<dbReference type="InterPro" id="IPR020084">
    <property type="entry name" value="NUDIX_hydrolase_CS"/>
</dbReference>
<name>A0A2N6PHB6_9MICO</name>
<keyword evidence="5" id="KW-1185">Reference proteome</keyword>
<feature type="domain" description="Nudix hydrolase" evidence="3">
    <location>
        <begin position="2"/>
        <end position="135"/>
    </location>
</feature>
<dbReference type="PANTHER" id="PTHR43046:SF2">
    <property type="entry name" value="8-OXO-DGTP DIPHOSPHATASE-RELATED"/>
    <property type="match status" value="1"/>
</dbReference>
<sequence length="154" mass="16771">MPEIRVSALVVRHPDRRELLMVRKSGTQAFMLPGGKPEPGESARHAIIREVAEELHLQLAEDRLTELGTWTAAAANEAGHAVTGTVFAYRGLPGGLNVTAPAVYEEIAEAAWFSFDDLPADTAERRFASLTRECVIPNLPDWLTEGASTPAQPR</sequence>
<dbReference type="PROSITE" id="PS00893">
    <property type="entry name" value="NUDIX_BOX"/>
    <property type="match status" value="1"/>
</dbReference>